<dbReference type="Gene3D" id="3.40.630.30">
    <property type="match status" value="1"/>
</dbReference>
<comment type="caution">
    <text evidence="4">The sequence shown here is derived from an EMBL/GenBank/DDBJ whole genome shotgun (WGS) entry which is preliminary data.</text>
</comment>
<dbReference type="OrthoDB" id="7995647at2"/>
<dbReference type="EMBL" id="PGGM01000001">
    <property type="protein sequence ID" value="PSH67543.1"/>
    <property type="molecule type" value="Genomic_DNA"/>
</dbReference>
<dbReference type="InterPro" id="IPR051016">
    <property type="entry name" value="Diverse_Substrate_AcTransf"/>
</dbReference>
<reference evidence="5" key="1">
    <citation type="submission" date="2017-11" db="EMBL/GenBank/DDBJ databases">
        <authorList>
            <person name="Kuznetsova I."/>
            <person name="Sazanova A."/>
            <person name="Chirak E."/>
            <person name="Safronova V."/>
            <person name="Willems A."/>
        </authorList>
    </citation>
    <scope>NUCLEOTIDE SEQUENCE [LARGE SCALE GENOMIC DNA]</scope>
    <source>
        <strain evidence="5">CCBAU 03422</strain>
    </source>
</reference>
<evidence type="ECO:0000259" key="3">
    <source>
        <dbReference type="PROSITE" id="PS51186"/>
    </source>
</evidence>
<evidence type="ECO:0000256" key="2">
    <source>
        <dbReference type="ARBA" id="ARBA00023315"/>
    </source>
</evidence>
<dbReference type="PANTHER" id="PTHR10545">
    <property type="entry name" value="DIAMINE N-ACETYLTRANSFERASE"/>
    <property type="match status" value="1"/>
</dbReference>
<dbReference type="AlphaFoldDB" id="A0A2P7BM49"/>
<protein>
    <submittedName>
        <fullName evidence="4">GNAT family N-acetyltransferase</fullName>
    </submittedName>
</protein>
<proteinExistence type="predicted"/>
<sequence>MQAYYQVSCPARDRILEGLQNIPRGTEILVAETDQIIGFAAFSSVYPGPGLQSGMFLKELFVSGAHRGSGAGTRLIKTMARLAIERGHNRVDWTADRNNPGLRAFYERLGALPKPEKVFYRLDGAALRATAEQ</sequence>
<dbReference type="PANTHER" id="PTHR10545:SF29">
    <property type="entry name" value="GH14572P-RELATED"/>
    <property type="match status" value="1"/>
</dbReference>
<dbReference type="PROSITE" id="PS51186">
    <property type="entry name" value="GNAT"/>
    <property type="match status" value="1"/>
</dbReference>
<accession>A0A2P7BM49</accession>
<feature type="domain" description="N-acetyltransferase" evidence="3">
    <location>
        <begin position="1"/>
        <end position="132"/>
    </location>
</feature>
<keyword evidence="5" id="KW-1185">Reference proteome</keyword>
<gene>
    <name evidence="4" type="ORF">CU103_01640</name>
</gene>
<evidence type="ECO:0000313" key="5">
    <source>
        <dbReference type="Proteomes" id="UP000241764"/>
    </source>
</evidence>
<organism evidence="4 5">
    <name type="scientific">Phyllobacterium sophorae</name>
    <dbReference type="NCBI Taxonomy" id="1520277"/>
    <lineage>
        <taxon>Bacteria</taxon>
        <taxon>Pseudomonadati</taxon>
        <taxon>Pseudomonadota</taxon>
        <taxon>Alphaproteobacteria</taxon>
        <taxon>Hyphomicrobiales</taxon>
        <taxon>Phyllobacteriaceae</taxon>
        <taxon>Phyllobacterium</taxon>
    </lineage>
</organism>
<dbReference type="CDD" id="cd04301">
    <property type="entry name" value="NAT_SF"/>
    <property type="match status" value="1"/>
</dbReference>
<name>A0A2P7BM49_9HYPH</name>
<keyword evidence="2" id="KW-0012">Acyltransferase</keyword>
<dbReference type="InterPro" id="IPR000182">
    <property type="entry name" value="GNAT_dom"/>
</dbReference>
<evidence type="ECO:0000256" key="1">
    <source>
        <dbReference type="ARBA" id="ARBA00022679"/>
    </source>
</evidence>
<evidence type="ECO:0000313" key="4">
    <source>
        <dbReference type="EMBL" id="PSH67543.1"/>
    </source>
</evidence>
<dbReference type="GO" id="GO:0008080">
    <property type="term" value="F:N-acetyltransferase activity"/>
    <property type="evidence" value="ECO:0007669"/>
    <property type="project" value="UniProtKB-ARBA"/>
</dbReference>
<dbReference type="SUPFAM" id="SSF55729">
    <property type="entry name" value="Acyl-CoA N-acyltransferases (Nat)"/>
    <property type="match status" value="1"/>
</dbReference>
<dbReference type="Proteomes" id="UP000241764">
    <property type="component" value="Unassembled WGS sequence"/>
</dbReference>
<dbReference type="Pfam" id="PF00583">
    <property type="entry name" value="Acetyltransf_1"/>
    <property type="match status" value="1"/>
</dbReference>
<keyword evidence="1 4" id="KW-0808">Transferase</keyword>
<dbReference type="InterPro" id="IPR016181">
    <property type="entry name" value="Acyl_CoA_acyltransferase"/>
</dbReference>